<evidence type="ECO:0000313" key="2">
    <source>
        <dbReference type="RefSeq" id="XP_045148338.1"/>
    </source>
</evidence>
<dbReference type="Proteomes" id="UP000694863">
    <property type="component" value="Unplaced"/>
</dbReference>
<sequence length="161" mass="17138">MHPGVTPAGFHFFALYLPPQGCSQSAPCSGGLTLNPAGGWMFLGPSDLSPEEGGGCCWQPPLLRKDGSEVETATPGLLVENPRSTSPGLCCSGLCASPEVGGKMSTFLGSMTFKDVAVVFTEEEQELLDSTQKKLHQDVMVENFRNLMAVEETGRVLVMDI</sequence>
<accession>A0AC55D9B8</accession>
<proteinExistence type="predicted"/>
<reference evidence="2" key="1">
    <citation type="submission" date="2025-08" db="UniProtKB">
        <authorList>
            <consortium name="RefSeq"/>
        </authorList>
    </citation>
    <scope>IDENTIFICATION</scope>
</reference>
<organism evidence="1 2">
    <name type="scientific">Echinops telfairi</name>
    <name type="common">Lesser hedgehog tenrec</name>
    <dbReference type="NCBI Taxonomy" id="9371"/>
    <lineage>
        <taxon>Eukaryota</taxon>
        <taxon>Metazoa</taxon>
        <taxon>Chordata</taxon>
        <taxon>Craniata</taxon>
        <taxon>Vertebrata</taxon>
        <taxon>Euteleostomi</taxon>
        <taxon>Mammalia</taxon>
        <taxon>Eutheria</taxon>
        <taxon>Afrotheria</taxon>
        <taxon>Tenrecidae</taxon>
        <taxon>Tenrecinae</taxon>
        <taxon>Echinops</taxon>
    </lineage>
</organism>
<name>A0AC55D9B8_ECHTE</name>
<keyword evidence="1" id="KW-1185">Reference proteome</keyword>
<protein>
    <submittedName>
        <fullName evidence="2">Zinc finger protein 343-like isoform X2</fullName>
    </submittedName>
</protein>
<evidence type="ECO:0000313" key="1">
    <source>
        <dbReference type="Proteomes" id="UP000694863"/>
    </source>
</evidence>
<gene>
    <name evidence="2" type="primary">LOC101664155</name>
</gene>
<dbReference type="RefSeq" id="XP_045148338.1">
    <property type="nucleotide sequence ID" value="XM_045292403.1"/>
</dbReference>